<evidence type="ECO:0000256" key="4">
    <source>
        <dbReference type="ARBA" id="ARBA00022723"/>
    </source>
</evidence>
<reference evidence="9" key="1">
    <citation type="journal article" date="2012" name="PLoS Genet.">
        <title>The genomes of the fungal plant pathogens Cladosporium fulvum and Dothistroma septosporum reveal adaptation to different hosts and lifestyles but also signatures of common ancestry.</title>
        <authorList>
            <person name="de Wit P.J.G.M."/>
            <person name="van der Burgt A."/>
            <person name="Oekmen B."/>
            <person name="Stergiopoulos I."/>
            <person name="Abd-Elsalam K.A."/>
            <person name="Aerts A.L."/>
            <person name="Bahkali A.H."/>
            <person name="Beenen H.G."/>
            <person name="Chettri P."/>
            <person name="Cox M.P."/>
            <person name="Datema E."/>
            <person name="de Vries R.P."/>
            <person name="Dhillon B."/>
            <person name="Ganley A.R."/>
            <person name="Griffiths S.A."/>
            <person name="Guo Y."/>
            <person name="Hamelin R.C."/>
            <person name="Henrissat B."/>
            <person name="Kabir M.S."/>
            <person name="Jashni M.K."/>
            <person name="Kema G."/>
            <person name="Klaubauf S."/>
            <person name="Lapidus A."/>
            <person name="Levasseur A."/>
            <person name="Lindquist E."/>
            <person name="Mehrabi R."/>
            <person name="Ohm R.A."/>
            <person name="Owen T.J."/>
            <person name="Salamov A."/>
            <person name="Schwelm A."/>
            <person name="Schijlen E."/>
            <person name="Sun H."/>
            <person name="van den Burg H.A."/>
            <person name="van Ham R.C.H.J."/>
            <person name="Zhang S."/>
            <person name="Goodwin S.B."/>
            <person name="Grigoriev I.V."/>
            <person name="Collemare J."/>
            <person name="Bradshaw R.E."/>
        </authorList>
    </citation>
    <scope>NUCLEOTIDE SEQUENCE [LARGE SCALE GENOMIC DNA]</scope>
    <source>
        <strain evidence="9">NZE10 / CBS 128990</strain>
    </source>
</reference>
<dbReference type="OrthoDB" id="10502900at2759"/>
<keyword evidence="7" id="KW-0503">Monooxygenase</keyword>
<name>N1PRQ3_DOTSN</name>
<dbReference type="GO" id="GO:0020037">
    <property type="term" value="F:heme binding"/>
    <property type="evidence" value="ECO:0007669"/>
    <property type="project" value="InterPro"/>
</dbReference>
<dbReference type="GO" id="GO:0016705">
    <property type="term" value="F:oxidoreductase activity, acting on paired donors, with incorporation or reduction of molecular oxygen"/>
    <property type="evidence" value="ECO:0007669"/>
    <property type="project" value="InterPro"/>
</dbReference>
<evidence type="ECO:0000256" key="7">
    <source>
        <dbReference type="ARBA" id="ARBA00023033"/>
    </source>
</evidence>
<dbReference type="STRING" id="675120.N1PRQ3"/>
<dbReference type="InterPro" id="IPR036396">
    <property type="entry name" value="Cyt_P450_sf"/>
</dbReference>
<evidence type="ECO:0000313" key="9">
    <source>
        <dbReference type="Proteomes" id="UP000016933"/>
    </source>
</evidence>
<sequence length="258" mass="28541">MRTSLALDHVCGVHPAQLSMSGPTLGDILDTSMRSRQLSRIDTGSISLIAWLLYSIKCVYDKVVHRASFSEFASKNSCVPDTALPISFLGSIRHKLELLLCSGGDLLDVVFANKFLQYGETHTITSSYGTPVVVHTIDPKNINSILCENEKAWGPAKSRSRTMYPLAQDGLLNSRGDIWHKNRKTILRHIGTKRVKDVRNAEADIQLLSQAMDRSVIKAGLRLWICSICSIACLSTCRQPSCLVQARTHRLQECAMSG</sequence>
<evidence type="ECO:0000256" key="5">
    <source>
        <dbReference type="ARBA" id="ARBA00023002"/>
    </source>
</evidence>
<evidence type="ECO:0000313" key="8">
    <source>
        <dbReference type="EMBL" id="EME46072.1"/>
    </source>
</evidence>
<dbReference type="HOGENOM" id="CLU_1077785_0_0_1"/>
<protein>
    <submittedName>
        <fullName evidence="8">Uncharacterized protein</fullName>
    </submittedName>
</protein>
<dbReference type="AlphaFoldDB" id="N1PRQ3"/>
<evidence type="ECO:0000256" key="6">
    <source>
        <dbReference type="ARBA" id="ARBA00023004"/>
    </source>
</evidence>
<gene>
    <name evidence="8" type="ORF">DOTSEDRAFT_70159</name>
</gene>
<dbReference type="GO" id="GO:0005506">
    <property type="term" value="F:iron ion binding"/>
    <property type="evidence" value="ECO:0007669"/>
    <property type="project" value="InterPro"/>
</dbReference>
<reference evidence="8 9" key="2">
    <citation type="journal article" date="2012" name="PLoS Pathog.">
        <title>Diverse lifestyles and strategies of plant pathogenesis encoded in the genomes of eighteen Dothideomycetes fungi.</title>
        <authorList>
            <person name="Ohm R.A."/>
            <person name="Feau N."/>
            <person name="Henrissat B."/>
            <person name="Schoch C.L."/>
            <person name="Horwitz B.A."/>
            <person name="Barry K.W."/>
            <person name="Condon B.J."/>
            <person name="Copeland A.C."/>
            <person name="Dhillon B."/>
            <person name="Glaser F."/>
            <person name="Hesse C.N."/>
            <person name="Kosti I."/>
            <person name="LaButti K."/>
            <person name="Lindquist E.A."/>
            <person name="Lucas S."/>
            <person name="Salamov A.A."/>
            <person name="Bradshaw R.E."/>
            <person name="Ciuffetti L."/>
            <person name="Hamelin R.C."/>
            <person name="Kema G.H.J."/>
            <person name="Lawrence C."/>
            <person name="Scott J.A."/>
            <person name="Spatafora J.W."/>
            <person name="Turgeon B.G."/>
            <person name="de Wit P.J.G.M."/>
            <person name="Zhong S."/>
            <person name="Goodwin S.B."/>
            <person name="Grigoriev I.V."/>
        </authorList>
    </citation>
    <scope>NUCLEOTIDE SEQUENCE [LARGE SCALE GENOMIC DNA]</scope>
    <source>
        <strain evidence="9">NZE10 / CBS 128990</strain>
    </source>
</reference>
<accession>N1PRQ3</accession>
<dbReference type="PANTHER" id="PTHR24287">
    <property type="entry name" value="P450, PUTATIVE (EUROFUNG)-RELATED"/>
    <property type="match status" value="1"/>
</dbReference>
<proteinExistence type="inferred from homology"/>
<keyword evidence="3" id="KW-0349">Heme</keyword>
<dbReference type="GO" id="GO:0004497">
    <property type="term" value="F:monooxygenase activity"/>
    <property type="evidence" value="ECO:0007669"/>
    <property type="project" value="UniProtKB-KW"/>
</dbReference>
<organism evidence="8 9">
    <name type="scientific">Dothistroma septosporum (strain NZE10 / CBS 128990)</name>
    <name type="common">Red band needle blight fungus</name>
    <name type="synonym">Mycosphaerella pini</name>
    <dbReference type="NCBI Taxonomy" id="675120"/>
    <lineage>
        <taxon>Eukaryota</taxon>
        <taxon>Fungi</taxon>
        <taxon>Dikarya</taxon>
        <taxon>Ascomycota</taxon>
        <taxon>Pezizomycotina</taxon>
        <taxon>Dothideomycetes</taxon>
        <taxon>Dothideomycetidae</taxon>
        <taxon>Mycosphaerellales</taxon>
        <taxon>Mycosphaerellaceae</taxon>
        <taxon>Dothistroma</taxon>
    </lineage>
</organism>
<comment type="similarity">
    <text evidence="2">Belongs to the cytochrome P450 family.</text>
</comment>
<dbReference type="EMBL" id="KB446537">
    <property type="protein sequence ID" value="EME46072.1"/>
    <property type="molecule type" value="Genomic_DNA"/>
</dbReference>
<keyword evidence="6" id="KW-0408">Iron</keyword>
<dbReference type="Proteomes" id="UP000016933">
    <property type="component" value="Unassembled WGS sequence"/>
</dbReference>
<evidence type="ECO:0000256" key="1">
    <source>
        <dbReference type="ARBA" id="ARBA00001971"/>
    </source>
</evidence>
<comment type="cofactor">
    <cofactor evidence="1">
        <name>heme</name>
        <dbReference type="ChEBI" id="CHEBI:30413"/>
    </cofactor>
</comment>
<dbReference type="InterPro" id="IPR047146">
    <property type="entry name" value="Cyt_P450_E_CYP52_fungi"/>
</dbReference>
<dbReference type="PANTHER" id="PTHR24287:SF1">
    <property type="entry name" value="P450, PUTATIVE (EUROFUNG)-RELATED"/>
    <property type="match status" value="1"/>
</dbReference>
<evidence type="ECO:0000256" key="2">
    <source>
        <dbReference type="ARBA" id="ARBA00010617"/>
    </source>
</evidence>
<keyword evidence="9" id="KW-1185">Reference proteome</keyword>
<dbReference type="Gene3D" id="1.10.630.10">
    <property type="entry name" value="Cytochrome P450"/>
    <property type="match status" value="1"/>
</dbReference>
<keyword evidence="5" id="KW-0560">Oxidoreductase</keyword>
<keyword evidence="4" id="KW-0479">Metal-binding</keyword>
<evidence type="ECO:0000256" key="3">
    <source>
        <dbReference type="ARBA" id="ARBA00022617"/>
    </source>
</evidence>
<dbReference type="SUPFAM" id="SSF48264">
    <property type="entry name" value="Cytochrome P450"/>
    <property type="match status" value="1"/>
</dbReference>